<dbReference type="GO" id="GO:0072542">
    <property type="term" value="F:protein phosphatase activator activity"/>
    <property type="evidence" value="ECO:0007669"/>
    <property type="project" value="TreeGrafter"/>
</dbReference>
<dbReference type="Proteomes" id="UP000275846">
    <property type="component" value="Unassembled WGS sequence"/>
</dbReference>
<keyword evidence="4" id="KW-0812">Transmembrane</keyword>
<feature type="transmembrane region" description="Helical" evidence="4">
    <location>
        <begin position="244"/>
        <end position="262"/>
    </location>
</feature>
<reference evidence="7" key="1">
    <citation type="submission" date="2016-06" db="UniProtKB">
        <authorList>
            <consortium name="WormBaseParasite"/>
        </authorList>
    </citation>
    <scope>IDENTIFICATION</scope>
</reference>
<dbReference type="InterPro" id="IPR011989">
    <property type="entry name" value="ARM-like"/>
</dbReference>
<dbReference type="InterPro" id="IPR016024">
    <property type="entry name" value="ARM-type_fold"/>
</dbReference>
<organism evidence="7">
    <name type="scientific">Schistocephalus solidus</name>
    <name type="common">Tapeworm</name>
    <dbReference type="NCBI Taxonomy" id="70667"/>
    <lineage>
        <taxon>Eukaryota</taxon>
        <taxon>Metazoa</taxon>
        <taxon>Spiralia</taxon>
        <taxon>Lophotrochozoa</taxon>
        <taxon>Platyhelminthes</taxon>
        <taxon>Cestoda</taxon>
        <taxon>Eucestoda</taxon>
        <taxon>Diphyllobothriidea</taxon>
        <taxon>Diphyllobothriidae</taxon>
        <taxon>Schistocephalus</taxon>
    </lineage>
</organism>
<dbReference type="WBParaSite" id="SSLN_0000717901-mRNA-1">
    <property type="protein sequence ID" value="SSLN_0000717901-mRNA-1"/>
    <property type="gene ID" value="SSLN_0000717901"/>
</dbReference>
<dbReference type="GO" id="GO:0005634">
    <property type="term" value="C:nucleus"/>
    <property type="evidence" value="ECO:0007669"/>
    <property type="project" value="TreeGrafter"/>
</dbReference>
<reference evidence="5 6" key="2">
    <citation type="submission" date="2018-11" db="EMBL/GenBank/DDBJ databases">
        <authorList>
            <consortium name="Pathogen Informatics"/>
        </authorList>
    </citation>
    <scope>NUCLEOTIDE SEQUENCE [LARGE SCALE GENOMIC DNA]</scope>
    <source>
        <strain evidence="5 6">NST_G2</strain>
    </source>
</reference>
<evidence type="ECO:0000313" key="5">
    <source>
        <dbReference type="EMBL" id="VDL93345.1"/>
    </source>
</evidence>
<evidence type="ECO:0000256" key="2">
    <source>
        <dbReference type="PIRNR" id="PIRNR028043"/>
    </source>
</evidence>
<dbReference type="STRING" id="70667.A0A183SRW2"/>
<accession>A0A183SRW2</accession>
<dbReference type="GO" id="GO:0000159">
    <property type="term" value="C:protein phosphatase type 2A complex"/>
    <property type="evidence" value="ECO:0007669"/>
    <property type="project" value="UniProtKB-UniRule"/>
</dbReference>
<dbReference type="AlphaFoldDB" id="A0A183SRW2"/>
<dbReference type="Gene3D" id="1.25.10.10">
    <property type="entry name" value="Leucine-rich Repeat Variant"/>
    <property type="match status" value="1"/>
</dbReference>
<gene>
    <name evidence="5" type="ORF">SSLN_LOCUS6960</name>
</gene>
<feature type="compositionally biased region" description="Polar residues" evidence="3">
    <location>
        <begin position="17"/>
        <end position="27"/>
    </location>
</feature>
<dbReference type="GO" id="GO:0005829">
    <property type="term" value="C:cytosol"/>
    <property type="evidence" value="ECO:0007669"/>
    <property type="project" value="TreeGrafter"/>
</dbReference>
<dbReference type="SUPFAM" id="SSF48371">
    <property type="entry name" value="ARM repeat"/>
    <property type="match status" value="1"/>
</dbReference>
<keyword evidence="4" id="KW-0472">Membrane</keyword>
<dbReference type="PANTHER" id="PTHR10257">
    <property type="entry name" value="SERINE/THREONINE PROTEIN PHOSPHATASE 2A PP2A REGULATORY SUBUNIT B"/>
    <property type="match status" value="1"/>
</dbReference>
<dbReference type="GO" id="GO:0007165">
    <property type="term" value="P:signal transduction"/>
    <property type="evidence" value="ECO:0007669"/>
    <property type="project" value="InterPro"/>
</dbReference>
<dbReference type="PANTHER" id="PTHR10257:SF3">
    <property type="entry name" value="SERINE_THREONINE-PROTEIN PHOSPHATASE 2A 56 KDA REGULATORY SUBUNIT GAMMA ISOFORM"/>
    <property type="match status" value="1"/>
</dbReference>
<evidence type="ECO:0000256" key="4">
    <source>
        <dbReference type="SAM" id="Phobius"/>
    </source>
</evidence>
<dbReference type="OrthoDB" id="10264446at2759"/>
<feature type="region of interest" description="Disordered" evidence="3">
    <location>
        <begin position="1"/>
        <end position="35"/>
    </location>
</feature>
<dbReference type="InterPro" id="IPR002554">
    <property type="entry name" value="PP2A_B56"/>
</dbReference>
<protein>
    <recommendedName>
        <fullName evidence="2">Serine/threonine protein phosphatase 2A regulatory subunit</fullName>
    </recommendedName>
</protein>
<proteinExistence type="inferred from homology"/>
<comment type="similarity">
    <text evidence="1">Belongs to the phosphatase 2A regulatory subunit B56 family.</text>
</comment>
<evidence type="ECO:0000313" key="6">
    <source>
        <dbReference type="Proteomes" id="UP000275846"/>
    </source>
</evidence>
<dbReference type="Pfam" id="PF01603">
    <property type="entry name" value="B56"/>
    <property type="match status" value="2"/>
</dbReference>
<sequence length="569" mass="65180">MDVTPSLADDRKVPSIAVSQHGPQTGIENHPPPTPLIKNKNYAGPPIPLREKRHSSSIYNVSQERHLVQLPLIKGKCLRYTGGCDGNHNLVHVRFHMEGVARRLSLPPDLGSTGIKEANPADREELFIQKLRQCSVVFDFVPDPLSDFSDKEVKRCALNEIIEYMLEGASGNANVAGAAAGGIITEAIYPEVVHMVEANVFRTLPPPSNPTGAEFDPEEDEPTLEAAWPHIQVNNPSRTLPTSLLLLILILILLLLVYEFFLRFVESPEFQPNLAKRYIDQRFVLQLLELFDSEDPRERDLVKTIMHRIYGKFLSLRSYIRRQFSNVFYKFIYETERHNGISELLEILGSIINGFAVPLKAEHKTYLMRVLLPLHKAKSLSVYHAQLAFCVVQYLEKDPSLTDQVVLALLRFWPKVHSPKEVMFLNELEEILDVMDAAEFRKIIKPLFAQLAKCVSSPHFQVAERALYLWSNEYILTLMTDNVETILPIMFPALYRTKQHWNNAVCASSTLWFARLTFLFLFSPTLSHRRCPSLRTIHGLIYNALKLFMEMNQVLFDNCTNKYKEDRQR</sequence>
<dbReference type="PIRSF" id="PIRSF028043">
    <property type="entry name" value="PP2A_B56"/>
    <property type="match status" value="1"/>
</dbReference>
<keyword evidence="6" id="KW-1185">Reference proteome</keyword>
<keyword evidence="4" id="KW-1133">Transmembrane helix</keyword>
<evidence type="ECO:0000256" key="3">
    <source>
        <dbReference type="SAM" id="MobiDB-lite"/>
    </source>
</evidence>
<name>A0A183SRW2_SCHSO</name>
<evidence type="ECO:0000256" key="1">
    <source>
        <dbReference type="ARBA" id="ARBA00009745"/>
    </source>
</evidence>
<dbReference type="EMBL" id="UYSU01033922">
    <property type="protein sequence ID" value="VDL93345.1"/>
    <property type="molecule type" value="Genomic_DNA"/>
</dbReference>
<evidence type="ECO:0000313" key="7">
    <source>
        <dbReference type="WBParaSite" id="SSLN_0000717901-mRNA-1"/>
    </source>
</evidence>